<evidence type="ECO:0000313" key="2">
    <source>
        <dbReference type="EMBL" id="QJE74539.1"/>
    </source>
</evidence>
<evidence type="ECO:0000313" key="3">
    <source>
        <dbReference type="Proteomes" id="UP000501891"/>
    </source>
</evidence>
<dbReference type="KEGG" id="acru:HHL28_17010"/>
<dbReference type="Proteomes" id="UP000501891">
    <property type="component" value="Chromosome"/>
</dbReference>
<proteinExistence type="predicted"/>
<reference evidence="2" key="1">
    <citation type="submission" date="2020-04" db="EMBL/GenBank/DDBJ databases">
        <title>A desert anoxygenic phototrophic bacterium fixes CO2 using RubisCO under aerobic conditions.</title>
        <authorList>
            <person name="Tang K."/>
        </authorList>
    </citation>
    <scope>NUCLEOTIDE SEQUENCE [LARGE SCALE GENOMIC DNA]</scope>
    <source>
        <strain evidence="2">MIMtkB3</strain>
    </source>
</reference>
<feature type="region of interest" description="Disordered" evidence="1">
    <location>
        <begin position="52"/>
        <end position="72"/>
    </location>
</feature>
<dbReference type="AlphaFoldDB" id="A0A858RA43"/>
<name>A0A858RA43_9PROT</name>
<keyword evidence="3" id="KW-1185">Reference proteome</keyword>
<accession>A0A858RA43</accession>
<sequence length="111" mass="12793">MPWNRVQRWPLPFDVQLHHHACERKGSRMPRRREAANADLEEDLALNAIADARQGDPEVEVPMDPITGEPDWTAFDAFTDEDIRKAREADPDAAPFLDAKWFKRARVVPPH</sequence>
<gene>
    <name evidence="2" type="ORF">HHL28_17010</name>
</gene>
<protein>
    <submittedName>
        <fullName evidence="2">Uncharacterized protein</fullName>
    </submittedName>
</protein>
<organism evidence="2 3">
    <name type="scientific">Aerophototrophica crusticola</name>
    <dbReference type="NCBI Taxonomy" id="1709002"/>
    <lineage>
        <taxon>Bacteria</taxon>
        <taxon>Pseudomonadati</taxon>
        <taxon>Pseudomonadota</taxon>
        <taxon>Alphaproteobacteria</taxon>
        <taxon>Rhodospirillales</taxon>
        <taxon>Rhodospirillaceae</taxon>
        <taxon>Aerophototrophica</taxon>
    </lineage>
</organism>
<evidence type="ECO:0000256" key="1">
    <source>
        <dbReference type="SAM" id="MobiDB-lite"/>
    </source>
</evidence>
<dbReference type="EMBL" id="CP051775">
    <property type="protein sequence ID" value="QJE74539.1"/>
    <property type="molecule type" value="Genomic_DNA"/>
</dbReference>